<reference evidence="2" key="1">
    <citation type="submission" date="2023-02" db="EMBL/GenBank/DDBJ databases">
        <title>Nocardiopsis ansamitocini NBRC 112285.</title>
        <authorList>
            <person name="Ichikawa N."/>
            <person name="Sato H."/>
            <person name="Tonouchi N."/>
        </authorList>
    </citation>
    <scope>NUCLEOTIDE SEQUENCE</scope>
    <source>
        <strain evidence="2">NBRC 112285</strain>
    </source>
</reference>
<sequence>MLISELVAVPRLRLRFLSGAHHARRPVRSVPTTDLPSPQRSPTGGELVMTGG</sequence>
<evidence type="ECO:0000256" key="1">
    <source>
        <dbReference type="SAM" id="MobiDB-lite"/>
    </source>
</evidence>
<protein>
    <submittedName>
        <fullName evidence="2">Uncharacterized protein</fullName>
    </submittedName>
</protein>
<proteinExistence type="predicted"/>
<accession>A0A9W6P7R7</accession>
<dbReference type="Proteomes" id="UP001165092">
    <property type="component" value="Unassembled WGS sequence"/>
</dbReference>
<evidence type="ECO:0000313" key="3">
    <source>
        <dbReference type="Proteomes" id="UP001165092"/>
    </source>
</evidence>
<feature type="compositionally biased region" description="Polar residues" evidence="1">
    <location>
        <begin position="30"/>
        <end position="42"/>
    </location>
</feature>
<feature type="region of interest" description="Disordered" evidence="1">
    <location>
        <begin position="20"/>
        <end position="52"/>
    </location>
</feature>
<dbReference type="RefSeq" id="WP_285760078.1">
    <property type="nucleotide sequence ID" value="NZ_BSQG01000004.1"/>
</dbReference>
<evidence type="ECO:0000313" key="2">
    <source>
        <dbReference type="EMBL" id="GLU48612.1"/>
    </source>
</evidence>
<keyword evidence="3" id="KW-1185">Reference proteome</keyword>
<comment type="caution">
    <text evidence="2">The sequence shown here is derived from an EMBL/GenBank/DDBJ whole genome shotgun (WGS) entry which is preliminary data.</text>
</comment>
<organism evidence="2 3">
    <name type="scientific">Nocardiopsis ansamitocini</name>
    <dbReference type="NCBI Taxonomy" id="1670832"/>
    <lineage>
        <taxon>Bacteria</taxon>
        <taxon>Bacillati</taxon>
        <taxon>Actinomycetota</taxon>
        <taxon>Actinomycetes</taxon>
        <taxon>Streptosporangiales</taxon>
        <taxon>Nocardiopsidaceae</taxon>
        <taxon>Nocardiopsis</taxon>
    </lineage>
</organism>
<gene>
    <name evidence="2" type="ORF">Nans01_29630</name>
</gene>
<name>A0A9W6P7R7_9ACTN</name>
<dbReference type="AlphaFoldDB" id="A0A9W6P7R7"/>
<dbReference type="EMBL" id="BSQG01000004">
    <property type="protein sequence ID" value="GLU48612.1"/>
    <property type="molecule type" value="Genomic_DNA"/>
</dbReference>